<proteinExistence type="predicted"/>
<protein>
    <submittedName>
        <fullName evidence="1">Uncharacterized protein</fullName>
    </submittedName>
</protein>
<organism evidence="1 2">
    <name type="scientific">Arctium lappa</name>
    <name type="common">Greater burdock</name>
    <name type="synonym">Lappa major</name>
    <dbReference type="NCBI Taxonomy" id="4217"/>
    <lineage>
        <taxon>Eukaryota</taxon>
        <taxon>Viridiplantae</taxon>
        <taxon>Streptophyta</taxon>
        <taxon>Embryophyta</taxon>
        <taxon>Tracheophyta</taxon>
        <taxon>Spermatophyta</taxon>
        <taxon>Magnoliopsida</taxon>
        <taxon>eudicotyledons</taxon>
        <taxon>Gunneridae</taxon>
        <taxon>Pentapetalae</taxon>
        <taxon>asterids</taxon>
        <taxon>campanulids</taxon>
        <taxon>Asterales</taxon>
        <taxon>Asteraceae</taxon>
        <taxon>Carduoideae</taxon>
        <taxon>Cardueae</taxon>
        <taxon>Arctiinae</taxon>
        <taxon>Arctium</taxon>
    </lineage>
</organism>
<name>A0ACB8ZHM1_ARCLA</name>
<sequence>MMRTNRHIPSRSSAPVCPEYEMKYLRKQDEGRKRKVNYDGKLSYLKRPIQKKGSEEFMTSKESIGYKIIERNGDAVSAYPHCDTGKGGGRKEQWETLRLRHGLGY</sequence>
<evidence type="ECO:0000313" key="1">
    <source>
        <dbReference type="EMBL" id="KAI3697492.1"/>
    </source>
</evidence>
<comment type="caution">
    <text evidence="1">The sequence shown here is derived from an EMBL/GenBank/DDBJ whole genome shotgun (WGS) entry which is preliminary data.</text>
</comment>
<gene>
    <name evidence="1" type="ORF">L6452_30557</name>
</gene>
<accession>A0ACB8ZHM1</accession>
<dbReference type="EMBL" id="CM042056">
    <property type="protein sequence ID" value="KAI3697492.1"/>
    <property type="molecule type" value="Genomic_DNA"/>
</dbReference>
<reference evidence="1 2" key="2">
    <citation type="journal article" date="2022" name="Mol. Ecol. Resour.">
        <title>The genomes of chicory, endive, great burdock and yacon provide insights into Asteraceae paleo-polyploidization history and plant inulin production.</title>
        <authorList>
            <person name="Fan W."/>
            <person name="Wang S."/>
            <person name="Wang H."/>
            <person name="Wang A."/>
            <person name="Jiang F."/>
            <person name="Liu H."/>
            <person name="Zhao H."/>
            <person name="Xu D."/>
            <person name="Zhang Y."/>
        </authorList>
    </citation>
    <scope>NUCLEOTIDE SEQUENCE [LARGE SCALE GENOMIC DNA]</scope>
    <source>
        <strain evidence="2">cv. Niubang</strain>
    </source>
</reference>
<dbReference type="Proteomes" id="UP001055879">
    <property type="component" value="Linkage Group LG10"/>
</dbReference>
<evidence type="ECO:0000313" key="2">
    <source>
        <dbReference type="Proteomes" id="UP001055879"/>
    </source>
</evidence>
<reference evidence="2" key="1">
    <citation type="journal article" date="2022" name="Mol. Ecol. Resour.">
        <title>The genomes of chicory, endive, great burdock and yacon provide insights into Asteraceae palaeo-polyploidization history and plant inulin production.</title>
        <authorList>
            <person name="Fan W."/>
            <person name="Wang S."/>
            <person name="Wang H."/>
            <person name="Wang A."/>
            <person name="Jiang F."/>
            <person name="Liu H."/>
            <person name="Zhao H."/>
            <person name="Xu D."/>
            <person name="Zhang Y."/>
        </authorList>
    </citation>
    <scope>NUCLEOTIDE SEQUENCE [LARGE SCALE GENOMIC DNA]</scope>
    <source>
        <strain evidence="2">cv. Niubang</strain>
    </source>
</reference>
<keyword evidence="2" id="KW-1185">Reference proteome</keyword>